<dbReference type="Proteomes" id="UP000230233">
    <property type="component" value="Unassembled WGS sequence"/>
</dbReference>
<feature type="region of interest" description="Disordered" evidence="2">
    <location>
        <begin position="237"/>
        <end position="650"/>
    </location>
</feature>
<comment type="caution">
    <text evidence="3">The sequence shown here is derived from an EMBL/GenBank/DDBJ whole genome shotgun (WGS) entry which is preliminary data.</text>
</comment>
<evidence type="ECO:0000256" key="1">
    <source>
        <dbReference type="SAM" id="Coils"/>
    </source>
</evidence>
<evidence type="ECO:0008006" key="5">
    <source>
        <dbReference type="Google" id="ProtNLM"/>
    </source>
</evidence>
<feature type="compositionally biased region" description="Basic and acidic residues" evidence="2">
    <location>
        <begin position="624"/>
        <end position="639"/>
    </location>
</feature>
<feature type="compositionally biased region" description="Basic and acidic residues" evidence="2">
    <location>
        <begin position="257"/>
        <end position="266"/>
    </location>
</feature>
<dbReference type="PANTHER" id="PTHR32020">
    <property type="entry name" value="LIN-8 DOMAIN CONTAINING-RELATED"/>
    <property type="match status" value="1"/>
</dbReference>
<evidence type="ECO:0000256" key="2">
    <source>
        <dbReference type="SAM" id="MobiDB-lite"/>
    </source>
</evidence>
<name>A0A2G5SCI1_9PELO</name>
<feature type="compositionally biased region" description="Polar residues" evidence="2">
    <location>
        <begin position="402"/>
        <end position="412"/>
    </location>
</feature>
<feature type="region of interest" description="Disordered" evidence="2">
    <location>
        <begin position="1"/>
        <end position="56"/>
    </location>
</feature>
<feature type="compositionally biased region" description="Polar residues" evidence="2">
    <location>
        <begin position="611"/>
        <end position="620"/>
    </location>
</feature>
<organism evidence="3 4">
    <name type="scientific">Caenorhabditis nigoni</name>
    <dbReference type="NCBI Taxonomy" id="1611254"/>
    <lineage>
        <taxon>Eukaryota</taxon>
        <taxon>Metazoa</taxon>
        <taxon>Ecdysozoa</taxon>
        <taxon>Nematoda</taxon>
        <taxon>Chromadorea</taxon>
        <taxon>Rhabditida</taxon>
        <taxon>Rhabditina</taxon>
        <taxon>Rhabditomorpha</taxon>
        <taxon>Rhabditoidea</taxon>
        <taxon>Rhabditidae</taxon>
        <taxon>Peloderinae</taxon>
        <taxon>Caenorhabditis</taxon>
    </lineage>
</organism>
<proteinExistence type="predicted"/>
<dbReference type="GO" id="GO:0005634">
    <property type="term" value="C:nucleus"/>
    <property type="evidence" value="ECO:0007669"/>
    <property type="project" value="TreeGrafter"/>
</dbReference>
<gene>
    <name evidence="3" type="ORF">B9Z55_028287</name>
</gene>
<evidence type="ECO:0000313" key="4">
    <source>
        <dbReference type="Proteomes" id="UP000230233"/>
    </source>
</evidence>
<dbReference type="EMBL" id="PDUG01000020">
    <property type="protein sequence ID" value="PIC12633.1"/>
    <property type="molecule type" value="Genomic_DNA"/>
</dbReference>
<dbReference type="InterPro" id="IPR005020">
    <property type="entry name" value="LIN-8"/>
</dbReference>
<feature type="compositionally biased region" description="Low complexity" evidence="2">
    <location>
        <begin position="509"/>
        <end position="520"/>
    </location>
</feature>
<feature type="compositionally biased region" description="Acidic residues" evidence="2">
    <location>
        <begin position="524"/>
        <end position="540"/>
    </location>
</feature>
<feature type="compositionally biased region" description="Low complexity" evidence="2">
    <location>
        <begin position="351"/>
        <end position="364"/>
    </location>
</feature>
<feature type="coiled-coil region" evidence="1">
    <location>
        <begin position="742"/>
        <end position="769"/>
    </location>
</feature>
<sequence>MPKRIQKDQSESSARKRVSRSSQAVQDPAPDAHVQPPRTPTPSQDPNPDIFVRPPPGTDSCLWKVNAVPDPFPKGGKMDFHRPMDQYMNMKASKFEPIGWGPEDVQIRNAIYYLIGTREETWKKKGRVNRNDFNDVSRRLYWRTEKLISGKSCLEVWIQGRKQLREMLRTSIEELKLDSIGTESHLMETLPSYPYLKFARELFHEYEIELRVKFLGDAADADEELIKKVEEEDYIRFEDEEESSDANPTVQQEDPDDHQQEDPDARMEEEDPEEGRDTSDLPGDASPAHSAPPALSSPGPDRQEDGGDDVPEQEFDFQADDDFGRIEEDYHERVDKDPEETMETSDLAGLASPAHSRPPASSTPGPDHQEDVGDDVPDQDFETNEEEDTARIDKDPEEEMNTSDQPAPQQIDGTEFENQQDDVLSFAPPASSSPDHQEDGGDNIQDIPGQEFEYNPDYDSERPEEQDTTQIEKDPEEIMETSDRPAHASSTDQQINEVQLDLLQADVLSSAKHASSSPAHQENEKDEDNAPFVYNEDEYVFEVGFREPSTSSRPAGTSRSHGPRHDHREDDDFDFGTNYNVPSTSSRPPGTSRAHGDSFFGSMDKVPQPPCSSTRSQTPYHQEGTLRDSEEGEKEKDDAQDPEDSHEEDRARANFVTLRFRRFLKTHPELVDDQMFNEIYAMALTGSTVFGDMKKRFAASAQTGRHIEMYGRMNQNQLRSVPGFVKDPIQREGPRNVPRKTLKEYQEKLEETRKKRKNTKEELLDTNHRTTLFDCIYRTSDVWRTRRTPAPASDWEKVGVKLYARTGQAYSVKRMRKTWQDAKRNMFLALEKKKKESKPAEQIEEEMWECYSHLLWYRIYKEEEDELSGQKEAEEVEDATQEPKDWVKELEIADKLEFEAFLREDMEPEDLPHFPMIPDNTRFKNEELQTAQTMDYPKEFDENDRMLRDVILQPLLSCQEQEGKALIQKAFLFYLGAIGKGLNGPPSFRFDQLRKNVIN</sequence>
<evidence type="ECO:0000313" key="3">
    <source>
        <dbReference type="EMBL" id="PIC12633.1"/>
    </source>
</evidence>
<feature type="compositionally biased region" description="Low complexity" evidence="2">
    <location>
        <begin position="285"/>
        <end position="298"/>
    </location>
</feature>
<protein>
    <recommendedName>
        <fullName evidence="5">MADF domain-containing protein</fullName>
    </recommendedName>
</protein>
<dbReference type="AlphaFoldDB" id="A0A2G5SCI1"/>
<feature type="compositionally biased region" description="Polar residues" evidence="2">
    <location>
        <begin position="548"/>
        <end position="560"/>
    </location>
</feature>
<feature type="compositionally biased region" description="Acidic residues" evidence="2">
    <location>
        <begin position="372"/>
        <end position="388"/>
    </location>
</feature>
<dbReference type="OrthoDB" id="10425895at2759"/>
<feature type="compositionally biased region" description="Basic and acidic residues" evidence="2">
    <location>
        <begin position="1"/>
        <end position="14"/>
    </location>
</feature>
<feature type="compositionally biased region" description="Low complexity" evidence="2">
    <location>
        <begin position="582"/>
        <end position="593"/>
    </location>
</feature>
<dbReference type="PANTHER" id="PTHR32020:SF3">
    <property type="entry name" value="ARID DOMAIN-CONTAINING PROTEIN-RELATED"/>
    <property type="match status" value="1"/>
</dbReference>
<reference evidence="4" key="1">
    <citation type="submission" date="2017-10" db="EMBL/GenBank/DDBJ databases">
        <title>Rapid genome shrinkage in a self-fertile nematode reveals novel sperm competition proteins.</title>
        <authorList>
            <person name="Yin D."/>
            <person name="Schwarz E.M."/>
            <person name="Thomas C.G."/>
            <person name="Felde R.L."/>
            <person name="Korf I.F."/>
            <person name="Cutter A.D."/>
            <person name="Schartner C.M."/>
            <person name="Ralston E.J."/>
            <person name="Meyer B.J."/>
            <person name="Haag E.S."/>
        </authorList>
    </citation>
    <scope>NUCLEOTIDE SEQUENCE [LARGE SCALE GENOMIC DNA]</scope>
    <source>
        <strain evidence="4">JU1422</strain>
    </source>
</reference>
<feature type="compositionally biased region" description="Polar residues" evidence="2">
    <location>
        <begin position="488"/>
        <end position="497"/>
    </location>
</feature>
<dbReference type="Pfam" id="PF03353">
    <property type="entry name" value="Lin-8"/>
    <property type="match status" value="2"/>
</dbReference>
<feature type="compositionally biased region" description="Basic and acidic residues" evidence="2">
    <location>
        <begin position="322"/>
        <end position="336"/>
    </location>
</feature>
<feature type="compositionally biased region" description="Acidic residues" evidence="2">
    <location>
        <begin position="306"/>
        <end position="321"/>
    </location>
</feature>
<keyword evidence="1" id="KW-0175">Coiled coil</keyword>
<accession>A0A2G5SCI1</accession>
<feature type="compositionally biased region" description="Basic and acidic residues" evidence="2">
    <location>
        <begin position="459"/>
        <end position="473"/>
    </location>
</feature>
<keyword evidence="4" id="KW-1185">Reference proteome</keyword>